<dbReference type="PRINTS" id="PR00950">
    <property type="entry name" value="TYPE3IMSPROT"/>
</dbReference>
<evidence type="ECO:0000256" key="9">
    <source>
        <dbReference type="ARBA" id="ARBA00022989"/>
    </source>
</evidence>
<protein>
    <recommendedName>
        <fullName evidence="3 13">Flagellar biosynthetic protein FlhB</fullName>
    </recommendedName>
</protein>
<dbReference type="EMBL" id="VHSG01000018">
    <property type="protein sequence ID" value="TQV73399.1"/>
    <property type="molecule type" value="Genomic_DNA"/>
</dbReference>
<evidence type="ECO:0000313" key="14">
    <source>
        <dbReference type="EMBL" id="TQV73399.1"/>
    </source>
</evidence>
<sequence>MAAGSEQEQDRTEPATPFKLREARKRGQVAKSLEINSLLLLSVALVVTYFMGEAMVERMLALYRELFANAHRIDFDIPTAIGLFDYSFSALVSVLWPLVMALMLTAILANLFQTGPIFSFFPIKPDFNRLNPVSGFKRLFSKKLLFESVKTLIKIATFGAVMYFSFQLLVPKLMVLLDVDPAAYTPLLMDHGRSLAYKLLGVILLIALIDLMYSRWDFGQQMRMSRRELKEEVKRREGDPQIRARRRQLQKEAVKRAGAVRRVPDADVLITNPTHLAVALQYNSETMPAPRITAMGGGDLAAEMRRLAVRHGVPVVENKPLARALFREGEVDAWIPEALFPALAKILAWVFLQRQAADVAGSGRARG</sequence>
<feature type="transmembrane region" description="Helical" evidence="13">
    <location>
        <begin position="33"/>
        <end position="52"/>
    </location>
</feature>
<evidence type="ECO:0000256" key="12">
    <source>
        <dbReference type="ARBA" id="ARBA00025078"/>
    </source>
</evidence>
<keyword evidence="4 13" id="KW-0813">Transport</keyword>
<evidence type="ECO:0000256" key="10">
    <source>
        <dbReference type="ARBA" id="ARBA00023136"/>
    </source>
</evidence>
<dbReference type="GO" id="GO:0009306">
    <property type="term" value="P:protein secretion"/>
    <property type="evidence" value="ECO:0007669"/>
    <property type="project" value="InterPro"/>
</dbReference>
<dbReference type="OrthoDB" id="9807950at2"/>
<keyword evidence="14" id="KW-0966">Cell projection</keyword>
<dbReference type="InterPro" id="IPR006136">
    <property type="entry name" value="FlhB"/>
</dbReference>
<keyword evidence="7 13" id="KW-1005">Bacterial flagellum biogenesis</keyword>
<organism evidence="14 15">
    <name type="scientific">Exilibacterium tricleocarpae</name>
    <dbReference type="NCBI Taxonomy" id="2591008"/>
    <lineage>
        <taxon>Bacteria</taxon>
        <taxon>Pseudomonadati</taxon>
        <taxon>Pseudomonadota</taxon>
        <taxon>Gammaproteobacteria</taxon>
        <taxon>Cellvibrionales</taxon>
        <taxon>Cellvibrionaceae</taxon>
        <taxon>Exilibacterium</taxon>
    </lineage>
</organism>
<name>A0A545T850_9GAMM</name>
<dbReference type="SUPFAM" id="SSF160544">
    <property type="entry name" value="EscU C-terminal domain-like"/>
    <property type="match status" value="1"/>
</dbReference>
<gene>
    <name evidence="13 14" type="primary">flhB</name>
    <name evidence="14" type="ORF">FKG94_16985</name>
</gene>
<evidence type="ECO:0000313" key="15">
    <source>
        <dbReference type="Proteomes" id="UP000319732"/>
    </source>
</evidence>
<dbReference type="NCBIfam" id="TIGR00328">
    <property type="entry name" value="flhB"/>
    <property type="match status" value="1"/>
</dbReference>
<evidence type="ECO:0000256" key="1">
    <source>
        <dbReference type="ARBA" id="ARBA00004651"/>
    </source>
</evidence>
<keyword evidence="15" id="KW-1185">Reference proteome</keyword>
<keyword evidence="6 13" id="KW-0812">Transmembrane</keyword>
<evidence type="ECO:0000256" key="6">
    <source>
        <dbReference type="ARBA" id="ARBA00022692"/>
    </source>
</evidence>
<accession>A0A545T850</accession>
<evidence type="ECO:0000256" key="3">
    <source>
        <dbReference type="ARBA" id="ARBA00021622"/>
    </source>
</evidence>
<evidence type="ECO:0000256" key="4">
    <source>
        <dbReference type="ARBA" id="ARBA00022448"/>
    </source>
</evidence>
<evidence type="ECO:0000256" key="7">
    <source>
        <dbReference type="ARBA" id="ARBA00022795"/>
    </source>
</evidence>
<evidence type="ECO:0000256" key="2">
    <source>
        <dbReference type="ARBA" id="ARBA00010690"/>
    </source>
</evidence>
<comment type="function">
    <text evidence="12 13">Required for formation of the rod structure in the basal body of the flagellar apparatus. Together with FliI and FliH, may constitute the export apparatus of flagellin.</text>
</comment>
<dbReference type="RefSeq" id="WP_142905527.1">
    <property type="nucleotide sequence ID" value="NZ_ML660097.1"/>
</dbReference>
<comment type="subcellular location">
    <subcellularLocation>
        <location evidence="1">Cell membrane</location>
        <topology evidence="1">Multi-pass membrane protein</topology>
    </subcellularLocation>
</comment>
<keyword evidence="11 13" id="KW-1006">Bacterial flagellum protein export</keyword>
<dbReference type="GO" id="GO:0044780">
    <property type="term" value="P:bacterial-type flagellum assembly"/>
    <property type="evidence" value="ECO:0007669"/>
    <property type="project" value="InterPro"/>
</dbReference>
<keyword evidence="8 13" id="KW-0653">Protein transport</keyword>
<comment type="similarity">
    <text evidence="2 13">Belongs to the type III secretion exporter family.</text>
</comment>
<keyword evidence="14" id="KW-0282">Flagellum</keyword>
<evidence type="ECO:0000256" key="11">
    <source>
        <dbReference type="ARBA" id="ARBA00023225"/>
    </source>
</evidence>
<comment type="caution">
    <text evidence="14">The sequence shown here is derived from an EMBL/GenBank/DDBJ whole genome shotgun (WGS) entry which is preliminary data.</text>
</comment>
<keyword evidence="9 13" id="KW-1133">Transmembrane helix</keyword>
<dbReference type="Pfam" id="PF01312">
    <property type="entry name" value="Bac_export_2"/>
    <property type="match status" value="1"/>
</dbReference>
<reference evidence="14 15" key="1">
    <citation type="submission" date="2019-06" db="EMBL/GenBank/DDBJ databases">
        <title>Whole genome sequence for Cellvibrionaceae sp. R142.</title>
        <authorList>
            <person name="Wang G."/>
        </authorList>
    </citation>
    <scope>NUCLEOTIDE SEQUENCE [LARGE SCALE GENOMIC DNA]</scope>
    <source>
        <strain evidence="14 15">R142</strain>
    </source>
</reference>
<dbReference type="PANTHER" id="PTHR30531">
    <property type="entry name" value="FLAGELLAR BIOSYNTHETIC PROTEIN FLHB"/>
    <property type="match status" value="1"/>
</dbReference>
<evidence type="ECO:0000256" key="13">
    <source>
        <dbReference type="RuleBase" id="RU364091"/>
    </source>
</evidence>
<evidence type="ECO:0000256" key="8">
    <source>
        <dbReference type="ARBA" id="ARBA00022927"/>
    </source>
</evidence>
<feature type="transmembrane region" description="Helical" evidence="13">
    <location>
        <begin position="195"/>
        <end position="213"/>
    </location>
</feature>
<dbReference type="InterPro" id="IPR006135">
    <property type="entry name" value="T3SS_substrate_exporter"/>
</dbReference>
<keyword evidence="5 13" id="KW-1003">Cell membrane</keyword>
<evidence type="ECO:0000256" key="5">
    <source>
        <dbReference type="ARBA" id="ARBA00022475"/>
    </source>
</evidence>
<keyword evidence="14" id="KW-0969">Cilium</keyword>
<dbReference type="Proteomes" id="UP000319732">
    <property type="component" value="Unassembled WGS sequence"/>
</dbReference>
<feature type="transmembrane region" description="Helical" evidence="13">
    <location>
        <begin position="94"/>
        <end position="123"/>
    </location>
</feature>
<dbReference type="InterPro" id="IPR029025">
    <property type="entry name" value="T3SS_substrate_exporter_C"/>
</dbReference>
<keyword evidence="10 13" id="KW-0472">Membrane</keyword>
<dbReference type="GO" id="GO:0005886">
    <property type="term" value="C:plasma membrane"/>
    <property type="evidence" value="ECO:0007669"/>
    <property type="project" value="UniProtKB-SubCell"/>
</dbReference>
<dbReference type="PANTHER" id="PTHR30531:SF12">
    <property type="entry name" value="FLAGELLAR BIOSYNTHETIC PROTEIN FLHB"/>
    <property type="match status" value="1"/>
</dbReference>
<dbReference type="Gene3D" id="3.40.1690.10">
    <property type="entry name" value="secretion proteins EscU"/>
    <property type="match status" value="1"/>
</dbReference>
<dbReference type="AlphaFoldDB" id="A0A545T850"/>
<feature type="transmembrane region" description="Helical" evidence="13">
    <location>
        <begin position="144"/>
        <end position="166"/>
    </location>
</feature>
<proteinExistence type="inferred from homology"/>